<keyword evidence="1" id="KW-0812">Transmembrane</keyword>
<keyword evidence="1" id="KW-1133">Transmembrane helix</keyword>
<organism evidence="3 4">
    <name type="scientific">Candidatus Magasanikbacteria bacterium CG_4_10_14_0_2_um_filter_41_31</name>
    <dbReference type="NCBI Taxonomy" id="1974639"/>
    <lineage>
        <taxon>Bacteria</taxon>
        <taxon>Candidatus Magasanikiibacteriota</taxon>
    </lineage>
</organism>
<feature type="signal peptide" evidence="2">
    <location>
        <begin position="1"/>
        <end position="23"/>
    </location>
</feature>
<feature type="chain" id="PRO_5014766798" description="DUF4134 domain-containing protein" evidence="2">
    <location>
        <begin position="24"/>
        <end position="121"/>
    </location>
</feature>
<reference evidence="4" key="1">
    <citation type="submission" date="2017-09" db="EMBL/GenBank/DDBJ databases">
        <title>Depth-based differentiation of microbial function through sediment-hosted aquifers and enrichment of novel symbionts in the deep terrestrial subsurface.</title>
        <authorList>
            <person name="Probst A.J."/>
            <person name="Ladd B."/>
            <person name="Jarett J.K."/>
            <person name="Geller-Mcgrath D.E."/>
            <person name="Sieber C.M.K."/>
            <person name="Emerson J.B."/>
            <person name="Anantharaman K."/>
            <person name="Thomas B.C."/>
            <person name="Malmstrom R."/>
            <person name="Stieglmeier M."/>
            <person name="Klingl A."/>
            <person name="Woyke T."/>
            <person name="Ryan C.M."/>
            <person name="Banfield J.F."/>
        </authorList>
    </citation>
    <scope>NUCLEOTIDE SEQUENCE [LARGE SCALE GENOMIC DNA]</scope>
</reference>
<gene>
    <name evidence="3" type="ORF">COX83_00230</name>
</gene>
<feature type="transmembrane region" description="Helical" evidence="1">
    <location>
        <begin position="94"/>
        <end position="115"/>
    </location>
</feature>
<keyword evidence="2" id="KW-0732">Signal</keyword>
<dbReference type="EMBL" id="PFPI01000002">
    <property type="protein sequence ID" value="PIZ94095.1"/>
    <property type="molecule type" value="Genomic_DNA"/>
</dbReference>
<evidence type="ECO:0000313" key="4">
    <source>
        <dbReference type="Proteomes" id="UP000230078"/>
    </source>
</evidence>
<evidence type="ECO:0000313" key="3">
    <source>
        <dbReference type="EMBL" id="PIZ94095.1"/>
    </source>
</evidence>
<evidence type="ECO:0000256" key="2">
    <source>
        <dbReference type="SAM" id="SignalP"/>
    </source>
</evidence>
<evidence type="ECO:0008006" key="5">
    <source>
        <dbReference type="Google" id="ProtNLM"/>
    </source>
</evidence>
<dbReference type="Proteomes" id="UP000230078">
    <property type="component" value="Unassembled WGS sequence"/>
</dbReference>
<name>A0A2M7V6A5_9BACT</name>
<protein>
    <recommendedName>
        <fullName evidence="5">DUF4134 domain-containing protein</fullName>
    </recommendedName>
</protein>
<sequence>MKYTKTFLTAPLLSLFTALPAYAQGSLKDAGKNLGIVSTKAGTSESDIGSVVGIVINAALTLVGLIFLALMVYAGYLWMTARGESEPVDKAKKIIAGSIIGLVIVMSAYAITVFVTTGFTK</sequence>
<feature type="transmembrane region" description="Helical" evidence="1">
    <location>
        <begin position="47"/>
        <end position="73"/>
    </location>
</feature>
<accession>A0A2M7V6A5</accession>
<comment type="caution">
    <text evidence="3">The sequence shown here is derived from an EMBL/GenBank/DDBJ whole genome shotgun (WGS) entry which is preliminary data.</text>
</comment>
<dbReference type="InterPro" id="IPR043993">
    <property type="entry name" value="T4SS_pilin"/>
</dbReference>
<dbReference type="Pfam" id="PF18895">
    <property type="entry name" value="T4SS_pilin"/>
    <property type="match status" value="1"/>
</dbReference>
<evidence type="ECO:0000256" key="1">
    <source>
        <dbReference type="SAM" id="Phobius"/>
    </source>
</evidence>
<proteinExistence type="predicted"/>
<keyword evidence="1" id="KW-0472">Membrane</keyword>
<dbReference type="AlphaFoldDB" id="A0A2M7V6A5"/>